<dbReference type="GO" id="GO:0000266">
    <property type="term" value="P:mitochondrial fission"/>
    <property type="evidence" value="ECO:0000318"/>
    <property type="project" value="GO_Central"/>
</dbReference>
<evidence type="ECO:0000313" key="4">
    <source>
        <dbReference type="EMBL" id="EDV24099.1"/>
    </source>
</evidence>
<dbReference type="KEGG" id="tad:TRIADDRAFT_57245"/>
<dbReference type="PhylomeDB" id="B3RYX1"/>
<name>B3RYX1_TRIAD</name>
<reference evidence="4 5" key="1">
    <citation type="journal article" date="2008" name="Nature">
        <title>The Trichoplax genome and the nature of placozoans.</title>
        <authorList>
            <person name="Srivastava M."/>
            <person name="Begovic E."/>
            <person name="Chapman J."/>
            <person name="Putnam N.H."/>
            <person name="Hellsten U."/>
            <person name="Kawashima T."/>
            <person name="Kuo A."/>
            <person name="Mitros T."/>
            <person name="Salamov A."/>
            <person name="Carpenter M.L."/>
            <person name="Signorovitch A.Y."/>
            <person name="Moreno M.A."/>
            <person name="Kamm K."/>
            <person name="Grimwood J."/>
            <person name="Schmutz J."/>
            <person name="Shapiro H."/>
            <person name="Grigoriev I.V."/>
            <person name="Buss L.W."/>
            <person name="Schierwater B."/>
            <person name="Dellaporta S.L."/>
            <person name="Rokhsar D.S."/>
        </authorList>
    </citation>
    <scope>NUCLEOTIDE SEQUENCE [LARGE SCALE GENOMIC DNA]</scope>
    <source>
        <strain evidence="4 5">Grell-BS-1999</strain>
    </source>
</reference>
<dbReference type="STRING" id="10228.B3RYX1"/>
<evidence type="ECO:0000256" key="2">
    <source>
        <dbReference type="ARBA" id="ARBA00017835"/>
    </source>
</evidence>
<dbReference type="OrthoDB" id="424969at2759"/>
<dbReference type="GO" id="GO:0005739">
    <property type="term" value="C:mitochondrion"/>
    <property type="evidence" value="ECO:0000318"/>
    <property type="project" value="GO_Central"/>
</dbReference>
<dbReference type="InParanoid" id="B3RYX1"/>
<dbReference type="AlphaFoldDB" id="B3RYX1"/>
<evidence type="ECO:0000256" key="3">
    <source>
        <dbReference type="ARBA" id="ARBA00029631"/>
    </source>
</evidence>
<organism evidence="4 5">
    <name type="scientific">Trichoplax adhaerens</name>
    <name type="common">Trichoplax reptans</name>
    <dbReference type="NCBI Taxonomy" id="10228"/>
    <lineage>
        <taxon>Eukaryota</taxon>
        <taxon>Metazoa</taxon>
        <taxon>Placozoa</taxon>
        <taxon>Uniplacotomia</taxon>
        <taxon>Trichoplacea</taxon>
        <taxon>Trichoplacidae</taxon>
        <taxon>Trichoplax</taxon>
    </lineage>
</organism>
<dbReference type="HOGENOM" id="CLU_053720_1_0_1"/>
<keyword evidence="5" id="KW-1185">Reference proteome</keyword>
<accession>B3RYX1</accession>
<protein>
    <recommendedName>
        <fullName evidence="2">Mitochondrial fission process protein 1</fullName>
    </recommendedName>
    <alternativeName>
        <fullName evidence="3">Mitochondrial 18 kDa protein</fullName>
    </alternativeName>
</protein>
<dbReference type="RefSeq" id="XP_002113625.1">
    <property type="nucleotide sequence ID" value="XM_002113589.1"/>
</dbReference>
<dbReference type="InterPro" id="IPR019560">
    <property type="entry name" value="Mitochondrial_18_kDa_protein"/>
</dbReference>
<dbReference type="GeneID" id="6754483"/>
<dbReference type="PANTHER" id="PTHR11001:SF2">
    <property type="entry name" value="MITOCHONDRIAL FISSION PROCESS PROTEIN 1"/>
    <property type="match status" value="1"/>
</dbReference>
<dbReference type="CTD" id="6754483"/>
<dbReference type="eggNOG" id="KOG3945">
    <property type="taxonomic scope" value="Eukaryota"/>
</dbReference>
<dbReference type="OMA" id="DVFTWQM"/>
<dbReference type="FunCoup" id="B3RYX1">
    <property type="interactions" value="214"/>
</dbReference>
<proteinExistence type="inferred from homology"/>
<evidence type="ECO:0000256" key="1">
    <source>
        <dbReference type="ARBA" id="ARBA00009224"/>
    </source>
</evidence>
<dbReference type="Proteomes" id="UP000009022">
    <property type="component" value="Unassembled WGS sequence"/>
</dbReference>
<comment type="similarity">
    <text evidence="1">Belongs to the MTFP1 family.</text>
</comment>
<dbReference type="PANTHER" id="PTHR11001">
    <property type="entry name" value="MITOCHONDRIAL FISSION PROCESS PROTEIN 1"/>
    <property type="match status" value="1"/>
</dbReference>
<sequence length="183" mass="20967">MEKREEVTSTVDIYRHTPLRYLGYANEVGEAFRGAIPVRYVKLSYMIAGGYVLADTCNKSSLTSDRFKFKSEHDYQVASKFTETLIWQSLASVIIPGFVINRCCAAFNSFFKLLHVRNRQVMTTALGLALIPIIIKPIDRSVDHVMDSYITPETQRFLAALYHEKTDYQSYALAEAVMHDYNF</sequence>
<evidence type="ECO:0000313" key="5">
    <source>
        <dbReference type="Proteomes" id="UP000009022"/>
    </source>
</evidence>
<dbReference type="Pfam" id="PF10558">
    <property type="entry name" value="MTP18"/>
    <property type="match status" value="1"/>
</dbReference>
<gene>
    <name evidence="4" type="ORF">TRIADDRAFT_57245</name>
</gene>
<dbReference type="EMBL" id="DS985246">
    <property type="protein sequence ID" value="EDV24099.1"/>
    <property type="molecule type" value="Genomic_DNA"/>
</dbReference>